<sequence>MPLVPLIGIEPALQLFRTMVFPLSFQRARLLMAPCSDLWPPHGHGTCGKGGHAGGDCPAGEKENEGSVPEELYVVEPIVVAGPEVVVGPEVLVEPVVVAKSEEIAESEVVTVPCLNGLTSGPLSPGTHDDCVVPIGKKPQVSMACQPNLRSGKPSVQKAVKRTKPGNEDYSTWIHTFAIVEEMFIVLFPEFLEVL</sequence>
<reference evidence="1" key="1">
    <citation type="submission" date="2023-08" db="EMBL/GenBank/DDBJ databases">
        <authorList>
            <person name="Alioto T."/>
            <person name="Alioto T."/>
            <person name="Gomez Garrido J."/>
        </authorList>
    </citation>
    <scope>NUCLEOTIDE SEQUENCE</scope>
</reference>
<evidence type="ECO:0000313" key="1">
    <source>
        <dbReference type="EMBL" id="CAI9722326.1"/>
    </source>
</evidence>
<accession>A0AA36AU30</accession>
<organism evidence="1 2">
    <name type="scientific">Octopus vulgaris</name>
    <name type="common">Common octopus</name>
    <dbReference type="NCBI Taxonomy" id="6645"/>
    <lineage>
        <taxon>Eukaryota</taxon>
        <taxon>Metazoa</taxon>
        <taxon>Spiralia</taxon>
        <taxon>Lophotrochozoa</taxon>
        <taxon>Mollusca</taxon>
        <taxon>Cephalopoda</taxon>
        <taxon>Coleoidea</taxon>
        <taxon>Octopodiformes</taxon>
        <taxon>Octopoda</taxon>
        <taxon>Incirrata</taxon>
        <taxon>Octopodidae</taxon>
        <taxon>Octopus</taxon>
    </lineage>
</organism>
<proteinExistence type="predicted"/>
<dbReference type="AlphaFoldDB" id="A0AA36AU30"/>
<dbReference type="EMBL" id="OX597818">
    <property type="protein sequence ID" value="CAI9722326.1"/>
    <property type="molecule type" value="Genomic_DNA"/>
</dbReference>
<gene>
    <name evidence="1" type="ORF">OCTVUL_1B025853</name>
</gene>
<name>A0AA36AU30_OCTVU</name>
<dbReference type="Proteomes" id="UP001162480">
    <property type="component" value="Chromosome 5"/>
</dbReference>
<protein>
    <submittedName>
        <fullName evidence="1">Uncharacterized protein</fullName>
    </submittedName>
</protein>
<evidence type="ECO:0000313" key="2">
    <source>
        <dbReference type="Proteomes" id="UP001162480"/>
    </source>
</evidence>
<keyword evidence="2" id="KW-1185">Reference proteome</keyword>